<dbReference type="InterPro" id="IPR029033">
    <property type="entry name" value="His_PPase_superfam"/>
</dbReference>
<dbReference type="SUPFAM" id="SSF53254">
    <property type="entry name" value="Phosphoglycerate mutase-like"/>
    <property type="match status" value="1"/>
</dbReference>
<comment type="caution">
    <text evidence="1">The sequence shown here is derived from an EMBL/GenBank/DDBJ whole genome shotgun (WGS) entry which is preliminary data.</text>
</comment>
<dbReference type="CDD" id="cd07067">
    <property type="entry name" value="HP_PGM_like"/>
    <property type="match status" value="1"/>
</dbReference>
<dbReference type="AlphaFoldDB" id="A0A4U0P1A0"/>
<organism evidence="1 2">
    <name type="scientific">Sphingobacterium olei</name>
    <dbReference type="NCBI Taxonomy" id="2571155"/>
    <lineage>
        <taxon>Bacteria</taxon>
        <taxon>Pseudomonadati</taxon>
        <taxon>Bacteroidota</taxon>
        <taxon>Sphingobacteriia</taxon>
        <taxon>Sphingobacteriales</taxon>
        <taxon>Sphingobacteriaceae</taxon>
        <taxon>Sphingobacterium</taxon>
    </lineage>
</organism>
<name>A0A4U0P1A0_9SPHI</name>
<keyword evidence="2" id="KW-1185">Reference proteome</keyword>
<sequence>METKSLYIVRHAKAEEHSFSKRDFNRDLIGKGRERAHSIATELSPLVTIDEKTLVISSPANRAIQTAEIFSTILGYPAEKIQTEINIYEAYYLDILQVINNVTEPYESVWIFGHNPGLSDLTNYLCNSDIDLLTANVAIIELEKDIDFASASGSTGNLKTILTGK</sequence>
<reference evidence="1 2" key="1">
    <citation type="submission" date="2019-04" db="EMBL/GenBank/DDBJ databases">
        <title>Sphingobacterium olei sp. nov., isolated from oil-contaminated soil.</title>
        <authorList>
            <person name="Liu B."/>
        </authorList>
    </citation>
    <scope>NUCLEOTIDE SEQUENCE [LARGE SCALE GENOMIC DNA]</scope>
    <source>
        <strain evidence="1 2">HAL-9</strain>
    </source>
</reference>
<evidence type="ECO:0000313" key="1">
    <source>
        <dbReference type="EMBL" id="TJZ60830.1"/>
    </source>
</evidence>
<dbReference type="Gene3D" id="3.40.50.1240">
    <property type="entry name" value="Phosphoglycerate mutase-like"/>
    <property type="match status" value="1"/>
</dbReference>
<dbReference type="Pfam" id="PF00300">
    <property type="entry name" value="His_Phos_1"/>
    <property type="match status" value="1"/>
</dbReference>
<dbReference type="InterPro" id="IPR013078">
    <property type="entry name" value="His_Pase_superF_clade-1"/>
</dbReference>
<dbReference type="EMBL" id="SUME01000004">
    <property type="protein sequence ID" value="TJZ60830.1"/>
    <property type="molecule type" value="Genomic_DNA"/>
</dbReference>
<proteinExistence type="predicted"/>
<accession>A0A4U0P1A0</accession>
<protein>
    <submittedName>
        <fullName evidence="1">Phosphohistidine phosphatase</fullName>
    </submittedName>
</protein>
<evidence type="ECO:0000313" key="2">
    <source>
        <dbReference type="Proteomes" id="UP000306808"/>
    </source>
</evidence>
<gene>
    <name evidence="1" type="ORF">FAZ15_12235</name>
</gene>
<dbReference type="OrthoDB" id="9810154at2"/>
<dbReference type="Proteomes" id="UP000306808">
    <property type="component" value="Unassembled WGS sequence"/>
</dbReference>